<protein>
    <submittedName>
        <fullName evidence="1">Uncharacterized protein</fullName>
    </submittedName>
</protein>
<gene>
    <name evidence="1" type="ORF">LCGC14_0730330</name>
</gene>
<reference evidence="1" key="1">
    <citation type="journal article" date="2015" name="Nature">
        <title>Complex archaea that bridge the gap between prokaryotes and eukaryotes.</title>
        <authorList>
            <person name="Spang A."/>
            <person name="Saw J.H."/>
            <person name="Jorgensen S.L."/>
            <person name="Zaremba-Niedzwiedzka K."/>
            <person name="Martijn J."/>
            <person name="Lind A.E."/>
            <person name="van Eijk R."/>
            <person name="Schleper C."/>
            <person name="Guy L."/>
            <person name="Ettema T.J."/>
        </authorList>
    </citation>
    <scope>NUCLEOTIDE SEQUENCE</scope>
</reference>
<dbReference type="AlphaFoldDB" id="A0A0F9Q9R9"/>
<evidence type="ECO:0000313" key="1">
    <source>
        <dbReference type="EMBL" id="KKN40725.1"/>
    </source>
</evidence>
<sequence length="110" mass="12602">MIEQGSIIRAIRAGLDFDPDVINLFGKSTYGRNVKYIEPVTWKDREKKRFQTLKPFLELEKHNAQKLMDDLWDCGLRPSEGSGSAGALKKTENHLADMRKIAFHKLGIKE</sequence>
<dbReference type="EMBL" id="LAZR01001687">
    <property type="protein sequence ID" value="KKN40725.1"/>
    <property type="molecule type" value="Genomic_DNA"/>
</dbReference>
<organism evidence="1">
    <name type="scientific">marine sediment metagenome</name>
    <dbReference type="NCBI Taxonomy" id="412755"/>
    <lineage>
        <taxon>unclassified sequences</taxon>
        <taxon>metagenomes</taxon>
        <taxon>ecological metagenomes</taxon>
    </lineage>
</organism>
<name>A0A0F9Q9R9_9ZZZZ</name>
<proteinExistence type="predicted"/>
<comment type="caution">
    <text evidence="1">The sequence shown here is derived from an EMBL/GenBank/DDBJ whole genome shotgun (WGS) entry which is preliminary data.</text>
</comment>
<accession>A0A0F9Q9R9</accession>